<accession>M3K6I1</accession>
<evidence type="ECO:0000256" key="1">
    <source>
        <dbReference type="ARBA" id="ARBA00004127"/>
    </source>
</evidence>
<comment type="subcellular location">
    <subcellularLocation>
        <location evidence="1">Endomembrane system</location>
        <topology evidence="1">Multi-pass membrane protein</topology>
    </subcellularLocation>
</comment>
<dbReference type="OMA" id="VYIEWEC"/>
<feature type="transmembrane region" description="Helical" evidence="5">
    <location>
        <begin position="168"/>
        <end position="187"/>
    </location>
</feature>
<dbReference type="PANTHER" id="PTHR10989">
    <property type="entry name" value="ANDROGEN-INDUCED PROTEIN 1-RELATED"/>
    <property type="match status" value="1"/>
</dbReference>
<evidence type="ECO:0000313" key="6">
    <source>
        <dbReference type="EMBL" id="EMG50434.1"/>
    </source>
</evidence>
<gene>
    <name evidence="6" type="ORF">G210_4524</name>
</gene>
<dbReference type="GO" id="GO:0016020">
    <property type="term" value="C:membrane"/>
    <property type="evidence" value="ECO:0007669"/>
    <property type="project" value="InterPro"/>
</dbReference>
<proteinExistence type="predicted"/>
<evidence type="ECO:0000256" key="3">
    <source>
        <dbReference type="ARBA" id="ARBA00022989"/>
    </source>
</evidence>
<feature type="transmembrane region" description="Helical" evidence="5">
    <location>
        <begin position="37"/>
        <end position="57"/>
    </location>
</feature>
<dbReference type="EMBL" id="AOGT01000275">
    <property type="protein sequence ID" value="EMG50434.1"/>
    <property type="molecule type" value="Genomic_DNA"/>
</dbReference>
<dbReference type="InterPro" id="IPR006838">
    <property type="entry name" value="ADTRP_AIG1"/>
</dbReference>
<evidence type="ECO:0000313" key="7">
    <source>
        <dbReference type="Proteomes" id="UP000011777"/>
    </source>
</evidence>
<evidence type="ECO:0000256" key="4">
    <source>
        <dbReference type="ARBA" id="ARBA00023136"/>
    </source>
</evidence>
<dbReference type="HOGENOM" id="CLU_1396120_0_0_1"/>
<organism evidence="6 7">
    <name type="scientific">Candida maltosa (strain Xu316)</name>
    <name type="common">Yeast</name>
    <dbReference type="NCBI Taxonomy" id="1245528"/>
    <lineage>
        <taxon>Eukaryota</taxon>
        <taxon>Fungi</taxon>
        <taxon>Dikarya</taxon>
        <taxon>Ascomycota</taxon>
        <taxon>Saccharomycotina</taxon>
        <taxon>Pichiomycetes</taxon>
        <taxon>Debaryomycetaceae</taxon>
        <taxon>Candida/Lodderomyces clade</taxon>
        <taxon>Candida</taxon>
    </lineage>
</organism>
<evidence type="ECO:0000256" key="5">
    <source>
        <dbReference type="SAM" id="Phobius"/>
    </source>
</evidence>
<name>M3K6I1_CANMX</name>
<keyword evidence="7" id="KW-1185">Reference proteome</keyword>
<dbReference type="OrthoDB" id="1898221at2759"/>
<evidence type="ECO:0000256" key="2">
    <source>
        <dbReference type="ARBA" id="ARBA00022692"/>
    </source>
</evidence>
<reference evidence="6 7" key="1">
    <citation type="submission" date="2013-02" db="EMBL/GenBank/DDBJ databases">
        <title>Genome sequence of Candida maltosa Xu316, a potential industrial strain for xylitol and ethanol production.</title>
        <authorList>
            <person name="Yu J."/>
            <person name="Wang Q."/>
            <person name="Geng X."/>
            <person name="Bao W."/>
            <person name="He P."/>
            <person name="Cai J."/>
        </authorList>
    </citation>
    <scope>NUCLEOTIDE SEQUENCE [LARGE SCALE GENOMIC DNA]</scope>
    <source>
        <strain evidence="7">Xu316</strain>
    </source>
</reference>
<keyword evidence="2 5" id="KW-0812">Transmembrane</keyword>
<dbReference type="Proteomes" id="UP000011777">
    <property type="component" value="Unassembled WGS sequence"/>
</dbReference>
<feature type="transmembrane region" description="Helical" evidence="5">
    <location>
        <begin position="119"/>
        <end position="138"/>
    </location>
</feature>
<dbReference type="AlphaFoldDB" id="M3K6I1"/>
<dbReference type="GO" id="GO:0012505">
    <property type="term" value="C:endomembrane system"/>
    <property type="evidence" value="ECO:0007669"/>
    <property type="project" value="UniProtKB-SubCell"/>
</dbReference>
<keyword evidence="3 5" id="KW-1133">Transmembrane helix</keyword>
<comment type="caution">
    <text evidence="6">The sequence shown here is derived from an EMBL/GenBank/DDBJ whole genome shotgun (WGS) entry which is preliminary data.</text>
</comment>
<dbReference type="Pfam" id="PF04750">
    <property type="entry name" value="Far-17a_AIG1"/>
    <property type="match status" value="1"/>
</dbReference>
<protein>
    <submittedName>
        <fullName evidence="6">Uncharacterized protein</fullName>
    </submittedName>
</protein>
<sequence length="189" mass="21603">MSSVLFRIFSLILLGSGLIRSISTKLPAHIVKAGHFQFITNCSLLTTVLYLISTFFTTSPWFYNLASNLEFNVTVSYWTMALVFSSMVAEDEVDRDLFLDLQVHFFPYVYLFIDAQPRISLVGSWGSTVLFIFIYWVYIEWECGKHVSDGVSGYPYPFMKGMNRIQRLGSMGVFAIIACTNYFVLGLRN</sequence>
<keyword evidence="4 5" id="KW-0472">Membrane</keyword>
<dbReference type="PANTHER" id="PTHR10989:SF16">
    <property type="entry name" value="AT02829P-RELATED"/>
    <property type="match status" value="1"/>
</dbReference>